<evidence type="ECO:0000259" key="4">
    <source>
        <dbReference type="Pfam" id="PF20586"/>
    </source>
</evidence>
<protein>
    <submittedName>
        <fullName evidence="5">HipA domain-containing protein</fullName>
    </submittedName>
</protein>
<dbReference type="RefSeq" id="WP_262573822.1">
    <property type="nucleotide sequence ID" value="NZ_JAOQKJ010000003.1"/>
</dbReference>
<sequence>MDNREQLRRITELTEQIAGLPKGYLSKKTIGGKVYYYHQWSENGVKQSRYLHDSEIAPLADKIEKRKELLAQLRILKSQKSRRNEATGMKCTFMHKRTPVAELELDDVTGFIQKIGSVYAPEHLPIGIPVRNEIADRAAFNDWWRDRSIPASRSGVPEALESLGVADTKILLVRCYGLSLSDQYWICPEGAELRWEDINFFQNDFSEDIGDVLFGERKKKDTLNFSSPDSTSDGNLKKRWKIIDGKRCLIKGGSNPFRQQPFNEAIASGIMERLGIPHVSYTVIWSKDAPYSVCEDFVTENTELIPAWRLLQAKKQKNSTSRYRHLLECCELLGIGNITPFLDRMLVLDYIIANEDRHFNNFGALRNAETLEWLGMAPIYDSGSSLGYDKMPGQMRSEKDVVCKPFKNHHAEQLKLVTDFDWIDFDRLSDVDELISGVLSCEEAADYIDEGRIHAITESVRRRIGHLQELAMTQAPRQLDTTEDDVREEVAADYAPKMEL</sequence>
<dbReference type="Pfam" id="PF20586">
    <property type="entry name" value="DUF6788"/>
    <property type="match status" value="1"/>
</dbReference>
<proteinExistence type="predicted"/>
<dbReference type="InterPro" id="IPR046738">
    <property type="entry name" value="DUF6788"/>
</dbReference>
<evidence type="ECO:0000256" key="1">
    <source>
        <dbReference type="ARBA" id="ARBA00022679"/>
    </source>
</evidence>
<organism evidence="5 6">
    <name type="scientific">Suilimivivens aceti</name>
    <dbReference type="NCBI Taxonomy" id="2981774"/>
    <lineage>
        <taxon>Bacteria</taxon>
        <taxon>Bacillati</taxon>
        <taxon>Bacillota</taxon>
        <taxon>Clostridia</taxon>
        <taxon>Lachnospirales</taxon>
        <taxon>Lachnospiraceae</taxon>
        <taxon>Suilimivivens</taxon>
    </lineage>
</organism>
<evidence type="ECO:0000313" key="6">
    <source>
        <dbReference type="Proteomes" id="UP001652432"/>
    </source>
</evidence>
<keyword evidence="6" id="KW-1185">Reference proteome</keyword>
<dbReference type="EMBL" id="JAOQKJ010000003">
    <property type="protein sequence ID" value="MCU6743855.1"/>
    <property type="molecule type" value="Genomic_DNA"/>
</dbReference>
<accession>A0ABT2T0W1</accession>
<reference evidence="5 6" key="1">
    <citation type="journal article" date="2021" name="ISME Commun">
        <title>Automated analysis of genomic sequences facilitates high-throughput and comprehensive description of bacteria.</title>
        <authorList>
            <person name="Hitch T.C.A."/>
        </authorList>
    </citation>
    <scope>NUCLEOTIDE SEQUENCE [LARGE SCALE GENOMIC DNA]</scope>
    <source>
        <strain evidence="5 6">Sanger_18</strain>
    </source>
</reference>
<dbReference type="Pfam" id="PF07804">
    <property type="entry name" value="HipA_C"/>
    <property type="match status" value="1"/>
</dbReference>
<dbReference type="Gene3D" id="1.10.1070.20">
    <property type="match status" value="1"/>
</dbReference>
<comment type="caution">
    <text evidence="5">The sequence shown here is derived from an EMBL/GenBank/DDBJ whole genome shotgun (WGS) entry which is preliminary data.</text>
</comment>
<evidence type="ECO:0000259" key="3">
    <source>
        <dbReference type="Pfam" id="PF07804"/>
    </source>
</evidence>
<dbReference type="Proteomes" id="UP001652432">
    <property type="component" value="Unassembled WGS sequence"/>
</dbReference>
<keyword evidence="2" id="KW-0418">Kinase</keyword>
<gene>
    <name evidence="5" type="ORF">OCV77_04950</name>
</gene>
<evidence type="ECO:0000313" key="5">
    <source>
        <dbReference type="EMBL" id="MCU6743855.1"/>
    </source>
</evidence>
<feature type="domain" description="HipA-like C-terminal" evidence="3">
    <location>
        <begin position="244"/>
        <end position="390"/>
    </location>
</feature>
<evidence type="ECO:0000256" key="2">
    <source>
        <dbReference type="ARBA" id="ARBA00022777"/>
    </source>
</evidence>
<name>A0ABT2T0W1_9FIRM</name>
<feature type="domain" description="DUF6788" evidence="4">
    <location>
        <begin position="7"/>
        <end position="52"/>
    </location>
</feature>
<keyword evidence="1" id="KW-0808">Transferase</keyword>
<dbReference type="InterPro" id="IPR012893">
    <property type="entry name" value="HipA-like_C"/>
</dbReference>